<gene>
    <name evidence="5" type="ORF">ACFFFU_07265</name>
</gene>
<evidence type="ECO:0000256" key="2">
    <source>
        <dbReference type="SAM" id="SignalP"/>
    </source>
</evidence>
<dbReference type="Proteomes" id="UP001589898">
    <property type="component" value="Unassembled WGS sequence"/>
</dbReference>
<evidence type="ECO:0000259" key="4">
    <source>
        <dbReference type="Pfam" id="PF05193"/>
    </source>
</evidence>
<dbReference type="RefSeq" id="WP_189498030.1">
    <property type="nucleotide sequence ID" value="NZ_BMZT01000008.1"/>
</dbReference>
<dbReference type="PANTHER" id="PTHR11851:SF49">
    <property type="entry name" value="MITOCHONDRIAL-PROCESSING PEPTIDASE SUBUNIT ALPHA"/>
    <property type="match status" value="1"/>
</dbReference>
<dbReference type="EMBL" id="JBHLTF010000028">
    <property type="protein sequence ID" value="MFC0717548.1"/>
    <property type="molecule type" value="Genomic_DNA"/>
</dbReference>
<feature type="domain" description="Peptidase M16 C-terminal" evidence="4">
    <location>
        <begin position="215"/>
        <end position="388"/>
    </location>
</feature>
<dbReference type="InterPro" id="IPR011249">
    <property type="entry name" value="Metalloenz_LuxS/M16"/>
</dbReference>
<feature type="domain" description="Peptidase M16 N-terminal" evidence="3">
    <location>
        <begin position="56"/>
        <end position="190"/>
    </location>
</feature>
<dbReference type="InterPro" id="IPR011765">
    <property type="entry name" value="Pept_M16_N"/>
</dbReference>
<dbReference type="InterPro" id="IPR007863">
    <property type="entry name" value="Peptidase_M16_C"/>
</dbReference>
<organism evidence="5 6">
    <name type="scientific">Luteimonas padinae</name>
    <dbReference type="NCBI Taxonomy" id="1714359"/>
    <lineage>
        <taxon>Bacteria</taxon>
        <taxon>Pseudomonadati</taxon>
        <taxon>Pseudomonadota</taxon>
        <taxon>Gammaproteobacteria</taxon>
        <taxon>Lysobacterales</taxon>
        <taxon>Lysobacteraceae</taxon>
        <taxon>Luteimonas</taxon>
    </lineage>
</organism>
<comment type="similarity">
    <text evidence="1">Belongs to the peptidase M16 family.</text>
</comment>
<dbReference type="PROSITE" id="PS51318">
    <property type="entry name" value="TAT"/>
    <property type="match status" value="1"/>
</dbReference>
<evidence type="ECO:0000256" key="1">
    <source>
        <dbReference type="ARBA" id="ARBA00007261"/>
    </source>
</evidence>
<keyword evidence="2" id="KW-0732">Signal</keyword>
<dbReference type="Pfam" id="PF00675">
    <property type="entry name" value="Peptidase_M16"/>
    <property type="match status" value="2"/>
</dbReference>
<dbReference type="InterPro" id="IPR006311">
    <property type="entry name" value="TAT_signal"/>
</dbReference>
<feature type="signal peptide" evidence="2">
    <location>
        <begin position="1"/>
        <end position="31"/>
    </location>
</feature>
<evidence type="ECO:0000313" key="6">
    <source>
        <dbReference type="Proteomes" id="UP001589898"/>
    </source>
</evidence>
<evidence type="ECO:0000313" key="5">
    <source>
        <dbReference type="EMBL" id="MFC0717548.1"/>
    </source>
</evidence>
<feature type="chain" id="PRO_5046948789" evidence="2">
    <location>
        <begin position="32"/>
        <end position="954"/>
    </location>
</feature>
<dbReference type="Gene3D" id="3.30.830.10">
    <property type="entry name" value="Metalloenzyme, LuxS/M16 peptidase-like"/>
    <property type="match status" value="4"/>
</dbReference>
<name>A0ABV6SVS7_9GAMM</name>
<keyword evidence="6" id="KW-1185">Reference proteome</keyword>
<dbReference type="Pfam" id="PF05193">
    <property type="entry name" value="Peptidase_M16_C"/>
    <property type="match status" value="2"/>
</dbReference>
<dbReference type="InterPro" id="IPR050361">
    <property type="entry name" value="MPP/UQCRC_Complex"/>
</dbReference>
<comment type="caution">
    <text evidence="5">The sequence shown here is derived from an EMBL/GenBank/DDBJ whole genome shotgun (WGS) entry which is preliminary data.</text>
</comment>
<evidence type="ECO:0000259" key="3">
    <source>
        <dbReference type="Pfam" id="PF00675"/>
    </source>
</evidence>
<sequence>MPTSKPQPRRATVLAIALAAALGVAAPLAWAAAPPAPAEAGVDIAYEEFTLPNGLRVVVHTDRKAPIVAVNLWYHVGSKDEPSGRSGFAHLFEHLMFQASENHDGEYFAPFKQVGVTDQNGTTNTDRTNYFQNVPTTALDTALWMESDRMGHLLGAVTQAALDEQRGVVQNEKRQGENQPYGQAWTRLMKALYPAGHPYNHTVIGSMNDLDAAALEDVHAWFRAWYGPNNAVLVLAGDIDLATAKEKVAKYFGHIPAGPDMAQPEVDVARRAESTREMMEDKVPQPRIYRVWNVAEVGNPDLDRLQLLAQVLGGSRSSRLDARLLHRDQLVDSISAGTYGKQLGSNFMVIANVKQGVDPAKVEAAIDEEITRLLAEGPTAEELERARAVFRAGFVRGIERIGGFGGKADALAECAVYAGDPGCFRESLRIIDTATAAELQATGREWLGKGEHTLVVMPGERTPLAEEPAGVPQPWDLPEVDARYSTLAPAVDRSQGVPMPEAFPELKFPAVERATLSNGSTVVLARRSGVPVVQLDYQFPGAGYSADGEGRMGTASFAMGMLDEGAAGVGPLEFAERAEALGAQLGAGASLDAGTAWLSALSDRLDASVALFADMLRRPDFAASEIERVRATWIANIAQEKARPQTAALRVLPPLLYGEGHPYAMPFTGSGTEASIAALDRDDLVAFHRASVRPEGATLVVVGDTTLGELVPVLEKHLGDWRGSGTVPAAAAAIPEVARPAKARVFLIDQPGAVQANIYAGLLVPPSTDAGAVRLDIANGVIGGDFTARLNMNLREDKHWSYGARSGASGALGQRPWLASAPVQIDRTADAMAEMQREIAAFAGGEAPPTAEEVDRIRAINTLSLPGAYETAASVASTIAGNVMYGRPDDYVARRKAEIEAMTPAQVAAAAKALDPDALTWVVVGDLSQIEAPVRALGLGEVTILDADGQPVAR</sequence>
<dbReference type="SUPFAM" id="SSF63411">
    <property type="entry name" value="LuxS/MPP-like metallohydrolase"/>
    <property type="match status" value="4"/>
</dbReference>
<reference evidence="5 6" key="1">
    <citation type="submission" date="2024-09" db="EMBL/GenBank/DDBJ databases">
        <authorList>
            <person name="Sun Q."/>
            <person name="Mori K."/>
        </authorList>
    </citation>
    <scope>NUCLEOTIDE SEQUENCE [LARGE SCALE GENOMIC DNA]</scope>
    <source>
        <strain evidence="5 6">KCTC 52403</strain>
    </source>
</reference>
<protein>
    <submittedName>
        <fullName evidence="5">M16 family metallopeptidase</fullName>
    </submittedName>
</protein>
<accession>A0ABV6SVS7</accession>
<feature type="domain" description="Peptidase M16 N-terminal" evidence="3">
    <location>
        <begin position="542"/>
        <end position="649"/>
    </location>
</feature>
<dbReference type="PANTHER" id="PTHR11851">
    <property type="entry name" value="METALLOPROTEASE"/>
    <property type="match status" value="1"/>
</dbReference>
<feature type="domain" description="Peptidase M16 C-terminal" evidence="4">
    <location>
        <begin position="679"/>
        <end position="859"/>
    </location>
</feature>
<proteinExistence type="inferred from homology"/>